<protein>
    <submittedName>
        <fullName evidence="2">Uncharacterized protein</fullName>
    </submittedName>
</protein>
<accession>A0A0A9C5E3</accession>
<name>A0A0A9C5E3_ARUDO</name>
<keyword evidence="1" id="KW-0732">Signal</keyword>
<proteinExistence type="predicted"/>
<reference evidence="2" key="1">
    <citation type="submission" date="2014-09" db="EMBL/GenBank/DDBJ databases">
        <authorList>
            <person name="Magalhaes I.L.F."/>
            <person name="Oliveira U."/>
            <person name="Santos F.R."/>
            <person name="Vidigal T.H.D.A."/>
            <person name="Brescovit A.D."/>
            <person name="Santos A.J."/>
        </authorList>
    </citation>
    <scope>NUCLEOTIDE SEQUENCE</scope>
    <source>
        <tissue evidence="2">Shoot tissue taken approximately 20 cm above the soil surface</tissue>
    </source>
</reference>
<sequence length="37" mass="4433">MAVIILFLILLELYHPINRYSSSHRKLTFRRAAVDQF</sequence>
<evidence type="ECO:0000256" key="1">
    <source>
        <dbReference type="SAM" id="SignalP"/>
    </source>
</evidence>
<reference evidence="2" key="2">
    <citation type="journal article" date="2015" name="Data Brief">
        <title>Shoot transcriptome of the giant reed, Arundo donax.</title>
        <authorList>
            <person name="Barrero R.A."/>
            <person name="Guerrero F.D."/>
            <person name="Moolhuijzen P."/>
            <person name="Goolsby J.A."/>
            <person name="Tidwell J."/>
            <person name="Bellgard S.E."/>
            <person name="Bellgard M.I."/>
        </authorList>
    </citation>
    <scope>NUCLEOTIDE SEQUENCE</scope>
    <source>
        <tissue evidence="2">Shoot tissue taken approximately 20 cm above the soil surface</tissue>
    </source>
</reference>
<dbReference type="AlphaFoldDB" id="A0A0A9C5E3"/>
<feature type="chain" id="PRO_5002063151" evidence="1">
    <location>
        <begin position="20"/>
        <end position="37"/>
    </location>
</feature>
<dbReference type="EMBL" id="GBRH01228237">
    <property type="protein sequence ID" value="JAD69658.1"/>
    <property type="molecule type" value="Transcribed_RNA"/>
</dbReference>
<feature type="signal peptide" evidence="1">
    <location>
        <begin position="1"/>
        <end position="19"/>
    </location>
</feature>
<organism evidence="2">
    <name type="scientific">Arundo donax</name>
    <name type="common">Giant reed</name>
    <name type="synonym">Donax arundinaceus</name>
    <dbReference type="NCBI Taxonomy" id="35708"/>
    <lineage>
        <taxon>Eukaryota</taxon>
        <taxon>Viridiplantae</taxon>
        <taxon>Streptophyta</taxon>
        <taxon>Embryophyta</taxon>
        <taxon>Tracheophyta</taxon>
        <taxon>Spermatophyta</taxon>
        <taxon>Magnoliopsida</taxon>
        <taxon>Liliopsida</taxon>
        <taxon>Poales</taxon>
        <taxon>Poaceae</taxon>
        <taxon>PACMAD clade</taxon>
        <taxon>Arundinoideae</taxon>
        <taxon>Arundineae</taxon>
        <taxon>Arundo</taxon>
    </lineage>
</organism>
<evidence type="ECO:0000313" key="2">
    <source>
        <dbReference type="EMBL" id="JAD69658.1"/>
    </source>
</evidence>